<dbReference type="GO" id="GO:0017038">
    <property type="term" value="P:protein import"/>
    <property type="evidence" value="ECO:0007669"/>
    <property type="project" value="TreeGrafter"/>
</dbReference>
<keyword evidence="5 8" id="KW-0472">Membrane</keyword>
<evidence type="ECO:0000259" key="10">
    <source>
        <dbReference type="Pfam" id="PF01618"/>
    </source>
</evidence>
<feature type="transmembrane region" description="Helical" evidence="8">
    <location>
        <begin position="391"/>
        <end position="412"/>
    </location>
</feature>
<keyword evidence="4 8" id="KW-1133">Transmembrane helix</keyword>
<dbReference type="PANTHER" id="PTHR30625:SF11">
    <property type="entry name" value="MOTA_TOLQ_EXBB PROTON CHANNEL DOMAIN-CONTAINING PROTEIN"/>
    <property type="match status" value="1"/>
</dbReference>
<keyword evidence="6" id="KW-0653">Protein transport</keyword>
<dbReference type="RefSeq" id="WP_107939409.1">
    <property type="nucleotide sequence ID" value="NZ_QANS01000002.1"/>
</dbReference>
<comment type="caution">
    <text evidence="11">The sequence shown here is derived from an EMBL/GenBank/DDBJ whole genome shotgun (WGS) entry which is preliminary data.</text>
</comment>
<dbReference type="GO" id="GO:0005886">
    <property type="term" value="C:plasma membrane"/>
    <property type="evidence" value="ECO:0007669"/>
    <property type="project" value="UniProtKB-SubCell"/>
</dbReference>
<evidence type="ECO:0000256" key="4">
    <source>
        <dbReference type="ARBA" id="ARBA00022989"/>
    </source>
</evidence>
<comment type="similarity">
    <text evidence="6">Belongs to the exbB/tolQ family.</text>
</comment>
<keyword evidence="6" id="KW-0813">Transport</keyword>
<evidence type="ECO:0000256" key="3">
    <source>
        <dbReference type="ARBA" id="ARBA00022692"/>
    </source>
</evidence>
<evidence type="ECO:0000256" key="5">
    <source>
        <dbReference type="ARBA" id="ARBA00023136"/>
    </source>
</evidence>
<feature type="transmembrane region" description="Helical" evidence="8">
    <location>
        <begin position="265"/>
        <end position="289"/>
    </location>
</feature>
<feature type="chain" id="PRO_5015431360" evidence="9">
    <location>
        <begin position="19"/>
        <end position="448"/>
    </location>
</feature>
<dbReference type="InterPro" id="IPR017270">
    <property type="entry name" value="MotA/TolQ/ExbB-rel"/>
</dbReference>
<evidence type="ECO:0000256" key="1">
    <source>
        <dbReference type="ARBA" id="ARBA00004651"/>
    </source>
</evidence>
<evidence type="ECO:0000256" key="8">
    <source>
        <dbReference type="SAM" id="Phobius"/>
    </source>
</evidence>
<dbReference type="InterPro" id="IPR002898">
    <property type="entry name" value="MotA_ExbB_proton_chnl"/>
</dbReference>
<protein>
    <submittedName>
        <fullName evidence="11">MotA/TolQ/ExbB proton channel family protein</fullName>
    </submittedName>
</protein>
<dbReference type="InterPro" id="IPR050790">
    <property type="entry name" value="ExbB/TolQ_transport"/>
</dbReference>
<evidence type="ECO:0000313" key="11">
    <source>
        <dbReference type="EMBL" id="PTU32217.1"/>
    </source>
</evidence>
<keyword evidence="2" id="KW-1003">Cell membrane</keyword>
<feature type="domain" description="MotA/TolQ/ExbB proton channel" evidence="10">
    <location>
        <begin position="323"/>
        <end position="428"/>
    </location>
</feature>
<evidence type="ECO:0000256" key="9">
    <source>
        <dbReference type="SAM" id="SignalP"/>
    </source>
</evidence>
<evidence type="ECO:0000256" key="2">
    <source>
        <dbReference type="ARBA" id="ARBA00022475"/>
    </source>
</evidence>
<dbReference type="AlphaFoldDB" id="A0A2T5MHZ9"/>
<feature type="transmembrane region" description="Helical" evidence="8">
    <location>
        <begin position="349"/>
        <end position="371"/>
    </location>
</feature>
<accession>A0A2T5MHZ9</accession>
<proteinExistence type="inferred from homology"/>
<evidence type="ECO:0000256" key="7">
    <source>
        <dbReference type="SAM" id="Coils"/>
    </source>
</evidence>
<keyword evidence="9" id="KW-0732">Signal</keyword>
<evidence type="ECO:0000313" key="12">
    <source>
        <dbReference type="Proteomes" id="UP000244248"/>
    </source>
</evidence>
<comment type="subcellular location">
    <subcellularLocation>
        <location evidence="1">Cell membrane</location>
        <topology evidence="1">Multi-pass membrane protein</topology>
    </subcellularLocation>
    <subcellularLocation>
        <location evidence="6">Membrane</location>
        <topology evidence="6">Multi-pass membrane protein</topology>
    </subcellularLocation>
</comment>
<keyword evidence="7" id="KW-0175">Coiled coil</keyword>
<dbReference type="PANTHER" id="PTHR30625">
    <property type="entry name" value="PROTEIN TOLQ"/>
    <property type="match status" value="1"/>
</dbReference>
<keyword evidence="12" id="KW-1185">Reference proteome</keyword>
<dbReference type="Proteomes" id="UP000244248">
    <property type="component" value="Unassembled WGS sequence"/>
</dbReference>
<name>A0A2T5MHZ9_9GAMM</name>
<dbReference type="OrthoDB" id="4045at2"/>
<reference evidence="11 12" key="1">
    <citation type="submission" date="2018-04" db="EMBL/GenBank/DDBJ databases">
        <title>Novel species isolated from glacier.</title>
        <authorList>
            <person name="Liu Q."/>
            <person name="Xin Y.-H."/>
        </authorList>
    </citation>
    <scope>NUCLEOTIDE SEQUENCE [LARGE SCALE GENOMIC DNA]</scope>
    <source>
        <strain evidence="11 12">GT1R17</strain>
    </source>
</reference>
<gene>
    <name evidence="11" type="ORF">CJD38_06035</name>
</gene>
<organism evidence="11 12">
    <name type="scientific">Stenotrophobium rhamnosiphilum</name>
    <dbReference type="NCBI Taxonomy" id="2029166"/>
    <lineage>
        <taxon>Bacteria</taxon>
        <taxon>Pseudomonadati</taxon>
        <taxon>Pseudomonadota</taxon>
        <taxon>Gammaproteobacteria</taxon>
        <taxon>Nevskiales</taxon>
        <taxon>Nevskiaceae</taxon>
        <taxon>Stenotrophobium</taxon>
    </lineage>
</organism>
<sequence length="448" mass="48018">MKKLFIIAALSFSAVAQAAPQGLDELLKQVQQGSQASAKMNADREARFLRDKNEQAAMLQKAEADLATANARISRVKGRYDASQAEIKALKEKLQTRVGDTGQMYASVRQAAGDFRGAAAGSLVTAQYPERIELLEDLMKGTELPSVAKLEKFWFLLQQEMTEGGKVARFSAEIVDEDGARAKADVIRIGVFDAFADGQYLAMQTDGSLSVLPRQPGHGATGLAKSFAKSDDPIEPIIVDPSHGTLLALESARPTIGERLHMGGFVGYVIIFIGLVGAAIAAYQLTFLIKVGRLIHIQLANLRQPNLDNPLGRVLACLTDEISADPEVVELHVSEAVLRETPKIERFQGLIRLIVAAGPLLGLLGTVIGMIETFQVITEVGAGDPKVMAGGISQAMIATVLGLGIAIPLLFVNTLLMSRSRALVQILDEQSAGMLAQRMETARAANAH</sequence>
<feature type="signal peptide" evidence="9">
    <location>
        <begin position="1"/>
        <end position="18"/>
    </location>
</feature>
<dbReference type="Pfam" id="PF01618">
    <property type="entry name" value="MotA_ExbB"/>
    <property type="match status" value="1"/>
</dbReference>
<feature type="coiled-coil region" evidence="7">
    <location>
        <begin position="52"/>
        <end position="93"/>
    </location>
</feature>
<dbReference type="PIRSF" id="PIRSF037714">
    <property type="entry name" value="TolR"/>
    <property type="match status" value="1"/>
</dbReference>
<dbReference type="EMBL" id="QANS01000002">
    <property type="protein sequence ID" value="PTU32217.1"/>
    <property type="molecule type" value="Genomic_DNA"/>
</dbReference>
<keyword evidence="3 8" id="KW-0812">Transmembrane</keyword>
<evidence type="ECO:0000256" key="6">
    <source>
        <dbReference type="RuleBase" id="RU004057"/>
    </source>
</evidence>